<protein>
    <submittedName>
        <fullName evidence="2">Uncharacterized protein</fullName>
    </submittedName>
</protein>
<dbReference type="RefSeq" id="WP_048463487.1">
    <property type="nucleotide sequence ID" value="NZ_LABX01000065.1"/>
</dbReference>
<comment type="caution">
    <text evidence="2">The sequence shown here is derived from an EMBL/GenBank/DDBJ whole genome shotgun (WGS) entry which is preliminary data.</text>
</comment>
<evidence type="ECO:0000256" key="1">
    <source>
        <dbReference type="SAM" id="Phobius"/>
    </source>
</evidence>
<dbReference type="AlphaFoldDB" id="A0A0J6ST59"/>
<sequence>MTTVTNIAGSVGPRATGVTSGTVGPAAAIGDGTTIEDASRYRTIESGLAFGIAVMAAIVVTGLLRIVL</sequence>
<organism evidence="2 3">
    <name type="scientific">Methylobacterium aquaticum</name>
    <dbReference type="NCBI Taxonomy" id="270351"/>
    <lineage>
        <taxon>Bacteria</taxon>
        <taxon>Pseudomonadati</taxon>
        <taxon>Pseudomonadota</taxon>
        <taxon>Alphaproteobacteria</taxon>
        <taxon>Hyphomicrobiales</taxon>
        <taxon>Methylobacteriaceae</taxon>
        <taxon>Methylobacterium</taxon>
    </lineage>
</organism>
<dbReference type="Proteomes" id="UP000035929">
    <property type="component" value="Unassembled WGS sequence"/>
</dbReference>
<name>A0A0J6ST59_9HYPH</name>
<reference evidence="2 3" key="1">
    <citation type="submission" date="2015-03" db="EMBL/GenBank/DDBJ databases">
        <title>Genome sequencing of Methylobacterium aquaticum DSM16371 type strain.</title>
        <authorList>
            <person name="Chaudhry V."/>
            <person name="Patil P.B."/>
        </authorList>
    </citation>
    <scope>NUCLEOTIDE SEQUENCE [LARGE SCALE GENOMIC DNA]</scope>
    <source>
        <strain evidence="2 3">DSM 16371</strain>
    </source>
</reference>
<evidence type="ECO:0000313" key="2">
    <source>
        <dbReference type="EMBL" id="KMO36747.1"/>
    </source>
</evidence>
<dbReference type="OrthoDB" id="9991874at2"/>
<accession>A0A0J6ST59</accession>
<keyword evidence="1" id="KW-1133">Transmembrane helix</keyword>
<keyword evidence="1" id="KW-0812">Transmembrane</keyword>
<evidence type="ECO:0000313" key="3">
    <source>
        <dbReference type="Proteomes" id="UP000035929"/>
    </source>
</evidence>
<proteinExistence type="predicted"/>
<keyword evidence="1" id="KW-0472">Membrane</keyword>
<gene>
    <name evidence="2" type="ORF">VP06_09275</name>
</gene>
<dbReference type="EMBL" id="LABX01000065">
    <property type="protein sequence ID" value="KMO36747.1"/>
    <property type="molecule type" value="Genomic_DNA"/>
</dbReference>
<dbReference type="PATRIC" id="fig|270351.6.peg.6630"/>
<feature type="transmembrane region" description="Helical" evidence="1">
    <location>
        <begin position="48"/>
        <end position="67"/>
    </location>
</feature>